<dbReference type="EMBL" id="VLLN01000002">
    <property type="protein sequence ID" value="TWJ32992.1"/>
    <property type="molecule type" value="Genomic_DNA"/>
</dbReference>
<dbReference type="AlphaFoldDB" id="A0A562WRF6"/>
<dbReference type="RefSeq" id="WP_145017563.1">
    <property type="nucleotide sequence ID" value="NZ_VLLN01000002.1"/>
</dbReference>
<name>A0A562WRF6_9BACT</name>
<sequence length="58" mass="6727">MLRYKVVEVNTVSEDVLEEILNEWTAKGWCFDGIHFAMRESQKRPSMGFVLFTTEEGA</sequence>
<evidence type="ECO:0008006" key="3">
    <source>
        <dbReference type="Google" id="ProtNLM"/>
    </source>
</evidence>
<accession>A0A562WRF6</accession>
<gene>
    <name evidence="1" type="ORF">JN12_00403</name>
</gene>
<keyword evidence="2" id="KW-1185">Reference proteome</keyword>
<proteinExistence type="predicted"/>
<dbReference type="OrthoDB" id="5515705at2"/>
<reference evidence="1 2" key="1">
    <citation type="submission" date="2019-07" db="EMBL/GenBank/DDBJ databases">
        <title>Genomic Encyclopedia of Archaeal and Bacterial Type Strains, Phase II (KMG-II): from individual species to whole genera.</title>
        <authorList>
            <person name="Goeker M."/>
        </authorList>
    </citation>
    <scope>NUCLEOTIDE SEQUENCE [LARGE SCALE GENOMIC DNA]</scope>
    <source>
        <strain evidence="1 2">ATCC BAA-1139</strain>
    </source>
</reference>
<organism evidence="1 2">
    <name type="scientific">Geobacter argillaceus</name>
    <dbReference type="NCBI Taxonomy" id="345631"/>
    <lineage>
        <taxon>Bacteria</taxon>
        <taxon>Pseudomonadati</taxon>
        <taxon>Thermodesulfobacteriota</taxon>
        <taxon>Desulfuromonadia</taxon>
        <taxon>Geobacterales</taxon>
        <taxon>Geobacteraceae</taxon>
        <taxon>Geobacter</taxon>
    </lineage>
</organism>
<evidence type="ECO:0000313" key="2">
    <source>
        <dbReference type="Proteomes" id="UP000319449"/>
    </source>
</evidence>
<protein>
    <recommendedName>
        <fullName evidence="3">DUF4177 domain-containing protein</fullName>
    </recommendedName>
</protein>
<comment type="caution">
    <text evidence="1">The sequence shown here is derived from an EMBL/GenBank/DDBJ whole genome shotgun (WGS) entry which is preliminary data.</text>
</comment>
<evidence type="ECO:0000313" key="1">
    <source>
        <dbReference type="EMBL" id="TWJ32992.1"/>
    </source>
</evidence>
<dbReference type="Proteomes" id="UP000319449">
    <property type="component" value="Unassembled WGS sequence"/>
</dbReference>